<dbReference type="PANTHER" id="PTHR47829">
    <property type="entry name" value="HYDROLASE, PUTATIVE (AFU_ORTHOLOGUE AFUA_1G12880)-RELATED"/>
    <property type="match status" value="1"/>
</dbReference>
<feature type="domain" description="Aminoglycoside phosphotransferase" evidence="1">
    <location>
        <begin position="33"/>
        <end position="255"/>
    </location>
</feature>
<dbReference type="Gene3D" id="3.90.1200.10">
    <property type="match status" value="1"/>
</dbReference>
<organism evidence="3">
    <name type="scientific">freshwater metagenome</name>
    <dbReference type="NCBI Taxonomy" id="449393"/>
    <lineage>
        <taxon>unclassified sequences</taxon>
        <taxon>metagenomes</taxon>
        <taxon>ecological metagenomes</taxon>
    </lineage>
</organism>
<dbReference type="InterPro" id="IPR011009">
    <property type="entry name" value="Kinase-like_dom_sf"/>
</dbReference>
<gene>
    <name evidence="2" type="ORF">UFOPK3752_01721</name>
    <name evidence="3" type="ORF">UFOPK4150_00397</name>
</gene>
<dbReference type="Pfam" id="PF01636">
    <property type="entry name" value="APH"/>
    <property type="match status" value="1"/>
</dbReference>
<dbReference type="InterPro" id="IPR052898">
    <property type="entry name" value="ACAD10-like"/>
</dbReference>
<dbReference type="PROSITE" id="PS00108">
    <property type="entry name" value="PROTEIN_KINASE_ST"/>
    <property type="match status" value="1"/>
</dbReference>
<dbReference type="AlphaFoldDB" id="A0A6J7R4Q0"/>
<dbReference type="InterPro" id="IPR002575">
    <property type="entry name" value="Aminoglycoside_PTrfase"/>
</dbReference>
<dbReference type="GO" id="GO:0004672">
    <property type="term" value="F:protein kinase activity"/>
    <property type="evidence" value="ECO:0007669"/>
    <property type="project" value="InterPro"/>
</dbReference>
<name>A0A6J7R4Q0_9ZZZZ</name>
<protein>
    <submittedName>
        <fullName evidence="3">Unannotated protein</fullName>
    </submittedName>
</protein>
<dbReference type="Gene3D" id="3.30.200.20">
    <property type="entry name" value="Phosphorylase Kinase, domain 1"/>
    <property type="match status" value="1"/>
</dbReference>
<dbReference type="InterPro" id="IPR041726">
    <property type="entry name" value="ACAD10_11_N"/>
</dbReference>
<evidence type="ECO:0000313" key="2">
    <source>
        <dbReference type="EMBL" id="CAB4952049.1"/>
    </source>
</evidence>
<proteinExistence type="predicted"/>
<dbReference type="EMBL" id="CAFBPU010000006">
    <property type="protein sequence ID" value="CAB5023695.1"/>
    <property type="molecule type" value="Genomic_DNA"/>
</dbReference>
<dbReference type="SUPFAM" id="SSF56112">
    <property type="entry name" value="Protein kinase-like (PK-like)"/>
    <property type="match status" value="1"/>
</dbReference>
<evidence type="ECO:0000313" key="3">
    <source>
        <dbReference type="EMBL" id="CAB5023695.1"/>
    </source>
</evidence>
<dbReference type="CDD" id="cd05154">
    <property type="entry name" value="ACAD10_11_N-like"/>
    <property type="match status" value="1"/>
</dbReference>
<dbReference type="EMBL" id="CAFBND010000085">
    <property type="protein sequence ID" value="CAB4952049.1"/>
    <property type="molecule type" value="Genomic_DNA"/>
</dbReference>
<reference evidence="3" key="1">
    <citation type="submission" date="2020-05" db="EMBL/GenBank/DDBJ databases">
        <authorList>
            <person name="Chiriac C."/>
            <person name="Salcher M."/>
            <person name="Ghai R."/>
            <person name="Kavagutti S V."/>
        </authorList>
    </citation>
    <scope>NUCLEOTIDE SEQUENCE</scope>
</reference>
<dbReference type="PANTHER" id="PTHR47829:SF1">
    <property type="entry name" value="HAD FAMILY PHOSPHATASE"/>
    <property type="match status" value="1"/>
</dbReference>
<sequence length="347" mass="38174">MVEPVSLPGLDIESLERFFHREIPGVARGQLSAQLFAGGKSNLTYALTDGRTEWVLRRPPLGHVLETAHDMSREYKVMHALNGTDVPVPVMVAMCEDLEVIGAPFYVMSFVNGTIYRTQEQLDALGDTEAGALAENLVEVLTRLHRVDPARVGLADLGRPAGFLERQIRRWGKQIAASHSRDIPELDTLSERLAESIPVSARSSIVHGDFKLDNVVVEPNHDSEIVCVLDWEMATLGDPLLDLANLVMWWEGIYDINGRSFAAAPGLVPAFPGRDHLIQRYAQITGADLDEFPWYLGFACLKLACIFEGMYFRQTQGLTVGSGFDQLAGLAPALAARGHDVLRGASR</sequence>
<dbReference type="InterPro" id="IPR008271">
    <property type="entry name" value="Ser/Thr_kinase_AS"/>
</dbReference>
<accession>A0A6J7R4Q0</accession>
<evidence type="ECO:0000259" key="1">
    <source>
        <dbReference type="Pfam" id="PF01636"/>
    </source>
</evidence>